<evidence type="ECO:0000313" key="2">
    <source>
        <dbReference type="Proteomes" id="UP001489719"/>
    </source>
</evidence>
<evidence type="ECO:0000313" key="1">
    <source>
        <dbReference type="EMBL" id="KAK9319965.1"/>
    </source>
</evidence>
<name>A0ACC3TH14_9ASCO</name>
<comment type="caution">
    <text evidence="1">The sequence shown here is derived from an EMBL/GenBank/DDBJ whole genome shotgun (WGS) entry which is preliminary data.</text>
</comment>
<gene>
    <name evidence="1" type="ORF">V1517DRAFT_330900</name>
</gene>
<accession>A0ACC3TH14</accession>
<proteinExistence type="predicted"/>
<organism evidence="1 2">
    <name type="scientific">Lipomyces orientalis</name>
    <dbReference type="NCBI Taxonomy" id="1233043"/>
    <lineage>
        <taxon>Eukaryota</taxon>
        <taxon>Fungi</taxon>
        <taxon>Dikarya</taxon>
        <taxon>Ascomycota</taxon>
        <taxon>Saccharomycotina</taxon>
        <taxon>Lipomycetes</taxon>
        <taxon>Lipomycetales</taxon>
        <taxon>Lipomycetaceae</taxon>
        <taxon>Lipomyces</taxon>
    </lineage>
</organism>
<dbReference type="EMBL" id="MU970152">
    <property type="protein sequence ID" value="KAK9319965.1"/>
    <property type="molecule type" value="Genomic_DNA"/>
</dbReference>
<sequence length="105" mass="11640">MGSLLPQTLDFKSLLAQLTIKEKALLLSGGEMPRPGYYRTPAKIAHAMQVGELNEETLDDRVMAVLKLLDRFGCFQGPSIPHESSIDRHSLQQKELKSMALLGFA</sequence>
<reference evidence="2" key="1">
    <citation type="journal article" date="2024" name="Front. Bioeng. Biotechnol.">
        <title>Genome-scale model development and genomic sequencing of the oleaginous clade Lipomyces.</title>
        <authorList>
            <person name="Czajka J.J."/>
            <person name="Han Y."/>
            <person name="Kim J."/>
            <person name="Mondo S.J."/>
            <person name="Hofstad B.A."/>
            <person name="Robles A."/>
            <person name="Haridas S."/>
            <person name="Riley R."/>
            <person name="LaButti K."/>
            <person name="Pangilinan J."/>
            <person name="Andreopoulos W."/>
            <person name="Lipzen A."/>
            <person name="Yan J."/>
            <person name="Wang M."/>
            <person name="Ng V."/>
            <person name="Grigoriev I.V."/>
            <person name="Spatafora J.W."/>
            <person name="Magnuson J.K."/>
            <person name="Baker S.E."/>
            <person name="Pomraning K.R."/>
        </authorList>
    </citation>
    <scope>NUCLEOTIDE SEQUENCE [LARGE SCALE GENOMIC DNA]</scope>
    <source>
        <strain evidence="2">CBS 10300</strain>
    </source>
</reference>
<dbReference type="Proteomes" id="UP001489719">
    <property type="component" value="Unassembled WGS sequence"/>
</dbReference>
<keyword evidence="2" id="KW-1185">Reference proteome</keyword>
<protein>
    <submittedName>
        <fullName evidence="1">Uncharacterized protein</fullName>
    </submittedName>
</protein>